<evidence type="ECO:0000256" key="1">
    <source>
        <dbReference type="SAM" id="Coils"/>
    </source>
</evidence>
<sequence>MSENASEMDENIRNLPSDSRINLVVDLGDYDEEDFWPDDYFEVNGSELNEIISKAYSELKLKNVAISVEMEVLVRYLLIEQSKSRRGLRKRVLQGRRDFHTPDEIPCQEHPRSETTREVNLQQTTLGGNRVLFGSLHQLQRFIARKKFVLCFHPHEKENFVPSGKLRPLLSVEKPAILKKKEKELGKYPSTIPTRQHNIAIAQVLGSAPCFKELYNDYKQTRDMYSLEIIKCYIDSVLTADVEASEGRLIITRALQVIGEHLKDTLETPKLSDATGELLLYSLPVNTRDVIIDLRNSLSHAESLSKRSDIKQNTSDFFSKIQNDFIKLDTLVVEILRKKKTKILVGLLNQVFDCKRLEDIQEAIGTFDMAEANEALVKGPVTEELEQLEKLISELRNKIGDITLREKEIFEED</sequence>
<evidence type="ECO:0000313" key="3">
    <source>
        <dbReference type="Proteomes" id="UP000886998"/>
    </source>
</evidence>
<organism evidence="2 3">
    <name type="scientific">Trichonephila inaurata madagascariensis</name>
    <dbReference type="NCBI Taxonomy" id="2747483"/>
    <lineage>
        <taxon>Eukaryota</taxon>
        <taxon>Metazoa</taxon>
        <taxon>Ecdysozoa</taxon>
        <taxon>Arthropoda</taxon>
        <taxon>Chelicerata</taxon>
        <taxon>Arachnida</taxon>
        <taxon>Araneae</taxon>
        <taxon>Araneomorphae</taxon>
        <taxon>Entelegynae</taxon>
        <taxon>Araneoidea</taxon>
        <taxon>Nephilidae</taxon>
        <taxon>Trichonephila</taxon>
        <taxon>Trichonephila inaurata</taxon>
    </lineage>
</organism>
<protein>
    <submittedName>
        <fullName evidence="2">Uncharacterized protein</fullName>
    </submittedName>
</protein>
<proteinExistence type="predicted"/>
<evidence type="ECO:0000313" key="2">
    <source>
        <dbReference type="EMBL" id="GFY69156.1"/>
    </source>
</evidence>
<feature type="coiled-coil region" evidence="1">
    <location>
        <begin position="378"/>
        <end position="405"/>
    </location>
</feature>
<keyword evidence="3" id="KW-1185">Reference proteome</keyword>
<dbReference type="EMBL" id="BMAV01017478">
    <property type="protein sequence ID" value="GFY69156.1"/>
    <property type="molecule type" value="Genomic_DNA"/>
</dbReference>
<name>A0A8X7CJ65_9ARAC</name>
<dbReference type="Proteomes" id="UP000886998">
    <property type="component" value="Unassembled WGS sequence"/>
</dbReference>
<accession>A0A8X7CJ65</accession>
<comment type="caution">
    <text evidence="2">The sequence shown here is derived from an EMBL/GenBank/DDBJ whole genome shotgun (WGS) entry which is preliminary data.</text>
</comment>
<gene>
    <name evidence="2" type="primary">NCL1_14741</name>
    <name evidence="2" type="ORF">TNIN_21411</name>
</gene>
<dbReference type="AlphaFoldDB" id="A0A8X7CJ65"/>
<keyword evidence="1" id="KW-0175">Coiled coil</keyword>
<reference evidence="2" key="1">
    <citation type="submission" date="2020-08" db="EMBL/GenBank/DDBJ databases">
        <title>Multicomponent nature underlies the extraordinary mechanical properties of spider dragline silk.</title>
        <authorList>
            <person name="Kono N."/>
            <person name="Nakamura H."/>
            <person name="Mori M."/>
            <person name="Yoshida Y."/>
            <person name="Ohtoshi R."/>
            <person name="Malay A.D."/>
            <person name="Moran D.A.P."/>
            <person name="Tomita M."/>
            <person name="Numata K."/>
            <person name="Arakawa K."/>
        </authorList>
    </citation>
    <scope>NUCLEOTIDE SEQUENCE</scope>
</reference>
<dbReference type="OrthoDB" id="6436694at2759"/>